<accession>A0A7J6F5D1</accession>
<dbReference type="EMBL" id="JAATIP010000156">
    <property type="protein sequence ID" value="KAF4365875.1"/>
    <property type="molecule type" value="Genomic_DNA"/>
</dbReference>
<protein>
    <submittedName>
        <fullName evidence="1">Uncharacterized protein</fullName>
    </submittedName>
</protein>
<evidence type="ECO:0000313" key="2">
    <source>
        <dbReference type="Proteomes" id="UP000525078"/>
    </source>
</evidence>
<dbReference type="AlphaFoldDB" id="A0A7J6F5D1"/>
<gene>
    <name evidence="1" type="ORF">F8388_002745</name>
</gene>
<evidence type="ECO:0000313" key="1">
    <source>
        <dbReference type="EMBL" id="KAF4365875.1"/>
    </source>
</evidence>
<name>A0A7J6F5D1_CANSA</name>
<sequence length="77" mass="9231">MWQFHLLMGSMIQNNPIKILNLITLPLLTFLPSIRGGLEKIKLWRRRWLRKVCHNNIVQLVFLMHISRYVELSVSDF</sequence>
<comment type="caution">
    <text evidence="1">The sequence shown here is derived from an EMBL/GenBank/DDBJ whole genome shotgun (WGS) entry which is preliminary data.</text>
</comment>
<proteinExistence type="predicted"/>
<organism evidence="1 2">
    <name type="scientific">Cannabis sativa</name>
    <name type="common">Hemp</name>
    <name type="synonym">Marijuana</name>
    <dbReference type="NCBI Taxonomy" id="3483"/>
    <lineage>
        <taxon>Eukaryota</taxon>
        <taxon>Viridiplantae</taxon>
        <taxon>Streptophyta</taxon>
        <taxon>Embryophyta</taxon>
        <taxon>Tracheophyta</taxon>
        <taxon>Spermatophyta</taxon>
        <taxon>Magnoliopsida</taxon>
        <taxon>eudicotyledons</taxon>
        <taxon>Gunneridae</taxon>
        <taxon>Pentapetalae</taxon>
        <taxon>rosids</taxon>
        <taxon>fabids</taxon>
        <taxon>Rosales</taxon>
        <taxon>Cannabaceae</taxon>
        <taxon>Cannabis</taxon>
    </lineage>
</organism>
<reference evidence="1 2" key="1">
    <citation type="journal article" date="2020" name="bioRxiv">
        <title>Sequence and annotation of 42 cannabis genomes reveals extensive copy number variation in cannabinoid synthesis and pathogen resistance genes.</title>
        <authorList>
            <person name="Mckernan K.J."/>
            <person name="Helbert Y."/>
            <person name="Kane L.T."/>
            <person name="Ebling H."/>
            <person name="Zhang L."/>
            <person name="Liu B."/>
            <person name="Eaton Z."/>
            <person name="Mclaughlin S."/>
            <person name="Kingan S."/>
            <person name="Baybayan P."/>
            <person name="Concepcion G."/>
            <person name="Jordan M."/>
            <person name="Riva A."/>
            <person name="Barbazuk W."/>
            <person name="Harkins T."/>
        </authorList>
    </citation>
    <scope>NUCLEOTIDE SEQUENCE [LARGE SCALE GENOMIC DNA]</scope>
    <source>
        <strain evidence="2">cv. Jamaican Lion 4</strain>
        <tissue evidence="1">Leaf</tissue>
    </source>
</reference>
<dbReference type="Proteomes" id="UP000525078">
    <property type="component" value="Unassembled WGS sequence"/>
</dbReference>